<dbReference type="AlphaFoldDB" id="A0A859FDP2"/>
<dbReference type="Pfam" id="PF12685">
    <property type="entry name" value="SpoIIIAH"/>
    <property type="match status" value="1"/>
</dbReference>
<evidence type="ECO:0000313" key="2">
    <source>
        <dbReference type="EMBL" id="QKS70958.1"/>
    </source>
</evidence>
<gene>
    <name evidence="2" type="ORF">FLK61_30005</name>
</gene>
<dbReference type="InterPro" id="IPR024232">
    <property type="entry name" value="SpoIIIAH"/>
</dbReference>
<keyword evidence="1" id="KW-0812">Transmembrane</keyword>
<keyword evidence="1" id="KW-1133">Transmembrane helix</keyword>
<proteinExistence type="predicted"/>
<keyword evidence="1" id="KW-0472">Membrane</keyword>
<keyword evidence="3" id="KW-1185">Reference proteome</keyword>
<dbReference type="Proteomes" id="UP000318138">
    <property type="component" value="Chromosome"/>
</dbReference>
<dbReference type="RefSeq" id="WP_176008995.1">
    <property type="nucleotide sequence ID" value="NZ_CP041372.2"/>
</dbReference>
<dbReference type="KEGG" id="psua:FLK61_30005"/>
<dbReference type="InterPro" id="IPR038503">
    <property type="entry name" value="SpoIIIAH_sf"/>
</dbReference>
<evidence type="ECO:0000313" key="3">
    <source>
        <dbReference type="Proteomes" id="UP000318138"/>
    </source>
</evidence>
<accession>A0A859FDP2</accession>
<sequence>MAMKRQTIWLFTMLSLAVVLSVYYLTGEQASFKQSALQEVEELENIQEEPTEEVFSPTENDMFQSIRLQRQDTRGRLHDEFVSVIGEPETDSEAQVEALDKMEALQELSQKELTLETLLISKGYEDALVMTNDSQVNVYVKTDMLSKEQVAEINQLTFDHLGISSIRVGYHQ</sequence>
<evidence type="ECO:0000256" key="1">
    <source>
        <dbReference type="SAM" id="Phobius"/>
    </source>
</evidence>
<name>A0A859FDP2_9BACI</name>
<organism evidence="2 3">
    <name type="scientific">Paenalkalicoccus suaedae</name>
    <dbReference type="NCBI Taxonomy" id="2592382"/>
    <lineage>
        <taxon>Bacteria</taxon>
        <taxon>Bacillati</taxon>
        <taxon>Bacillota</taxon>
        <taxon>Bacilli</taxon>
        <taxon>Bacillales</taxon>
        <taxon>Bacillaceae</taxon>
        <taxon>Paenalkalicoccus</taxon>
    </lineage>
</organism>
<dbReference type="EMBL" id="CP041372">
    <property type="protein sequence ID" value="QKS70958.1"/>
    <property type="molecule type" value="Genomic_DNA"/>
</dbReference>
<reference evidence="3" key="1">
    <citation type="submission" date="2019-07" db="EMBL/GenBank/DDBJ databases">
        <title>Bacillus alkalisoli sp. nov. isolated from saline soil.</title>
        <authorList>
            <person name="Sun J.-Q."/>
            <person name="Xu L."/>
        </authorList>
    </citation>
    <scope>NUCLEOTIDE SEQUENCE [LARGE SCALE GENOMIC DNA]</scope>
    <source>
        <strain evidence="3">M4U3P1</strain>
    </source>
</reference>
<protein>
    <submittedName>
        <fullName evidence="2">SpoIIIAH-like family protein</fullName>
    </submittedName>
</protein>
<feature type="transmembrane region" description="Helical" evidence="1">
    <location>
        <begin position="7"/>
        <end position="25"/>
    </location>
</feature>
<dbReference type="Gene3D" id="1.10.287.4300">
    <property type="entry name" value="Stage III sporulation protein AH-like"/>
    <property type="match status" value="1"/>
</dbReference>